<dbReference type="NCBIfam" id="TIGR02150">
    <property type="entry name" value="IPP_isom_1"/>
    <property type="match status" value="1"/>
</dbReference>
<comment type="similarity">
    <text evidence="2">Belongs to the IPP isomerase type 1 family.</text>
</comment>
<keyword evidence="4" id="KW-0963">Cytoplasm</keyword>
<dbReference type="GO" id="GO:0005737">
    <property type="term" value="C:cytoplasm"/>
    <property type="evidence" value="ECO:0007669"/>
    <property type="project" value="TreeGrafter"/>
</dbReference>
<keyword evidence="13" id="KW-1185">Reference proteome</keyword>
<evidence type="ECO:0000256" key="7">
    <source>
        <dbReference type="ARBA" id="ARBA00023211"/>
    </source>
</evidence>
<keyword evidence="5" id="KW-0479">Metal-binding</keyword>
<evidence type="ECO:0000256" key="2">
    <source>
        <dbReference type="ARBA" id="ARBA00007579"/>
    </source>
</evidence>
<gene>
    <name evidence="12" type="ORF">GS398_02220</name>
</gene>
<evidence type="ECO:0000259" key="11">
    <source>
        <dbReference type="PROSITE" id="PS51462"/>
    </source>
</evidence>
<keyword evidence="9 12" id="KW-0413">Isomerase</keyword>
<keyword evidence="6" id="KW-0460">Magnesium</keyword>
<dbReference type="PANTHER" id="PTHR10885">
    <property type="entry name" value="ISOPENTENYL-DIPHOSPHATE DELTA-ISOMERASE"/>
    <property type="match status" value="1"/>
</dbReference>
<evidence type="ECO:0000256" key="1">
    <source>
        <dbReference type="ARBA" id="ARBA00004826"/>
    </source>
</evidence>
<dbReference type="InterPro" id="IPR015797">
    <property type="entry name" value="NUDIX_hydrolase-like_dom_sf"/>
</dbReference>
<evidence type="ECO:0000256" key="3">
    <source>
        <dbReference type="ARBA" id="ARBA00012057"/>
    </source>
</evidence>
<dbReference type="Gene3D" id="3.90.79.10">
    <property type="entry name" value="Nucleoside Triphosphate Pyrophosphohydrolase"/>
    <property type="match status" value="1"/>
</dbReference>
<feature type="domain" description="Nudix hydrolase" evidence="11">
    <location>
        <begin position="28"/>
        <end position="160"/>
    </location>
</feature>
<dbReference type="UniPathway" id="UPA00059">
    <property type="reaction ID" value="UER00104"/>
</dbReference>
<dbReference type="AlphaFoldDB" id="A0A7K1XSX3"/>
<dbReference type="Proteomes" id="UP000451233">
    <property type="component" value="Unassembled WGS sequence"/>
</dbReference>
<comment type="pathway">
    <text evidence="1">Isoprenoid biosynthesis; dimethylallyl diphosphate biosynthesis; dimethylallyl diphosphate from isopentenyl diphosphate: step 1/1.</text>
</comment>
<keyword evidence="8" id="KW-0414">Isoprene biosynthesis</keyword>
<dbReference type="Pfam" id="PF00293">
    <property type="entry name" value="NUDIX"/>
    <property type="match status" value="1"/>
</dbReference>
<dbReference type="PANTHER" id="PTHR10885:SF0">
    <property type="entry name" value="ISOPENTENYL-DIPHOSPHATE DELTA-ISOMERASE"/>
    <property type="match status" value="1"/>
</dbReference>
<keyword evidence="7" id="KW-0464">Manganese</keyword>
<dbReference type="GO" id="GO:0009240">
    <property type="term" value="P:isopentenyl diphosphate biosynthetic process"/>
    <property type="evidence" value="ECO:0007669"/>
    <property type="project" value="TreeGrafter"/>
</dbReference>
<sequence>MEEEVILVDESDCATGTMSKMQAHLEGALHRAFSVFIFNSRDELLLQQRAMDKYHSGGKWTNTCCSHPRPGERSQDAANRRLLEEMGLDCELIHQFNFTYRARLENNLVEHEFDHVFFGTSDALPVPSPREVMEVKYVGLDQLAADLAQHPAHYSEWLRICLDRVIENYRQYVKRAGY</sequence>
<evidence type="ECO:0000256" key="8">
    <source>
        <dbReference type="ARBA" id="ARBA00023229"/>
    </source>
</evidence>
<proteinExistence type="inferred from homology"/>
<dbReference type="InterPro" id="IPR000086">
    <property type="entry name" value="NUDIX_hydrolase_dom"/>
</dbReference>
<dbReference type="InterPro" id="IPR056375">
    <property type="entry name" value="Idi_bact"/>
</dbReference>
<dbReference type="CDD" id="cd02885">
    <property type="entry name" value="NUDIX_IPP_Isomerase"/>
    <property type="match status" value="1"/>
</dbReference>
<dbReference type="EC" id="5.3.3.2" evidence="3 10"/>
<reference evidence="12 13" key="1">
    <citation type="submission" date="2019-11" db="EMBL/GenBank/DDBJ databases">
        <title>Pedobacter sp. HMF7056 Genome sequencing and assembly.</title>
        <authorList>
            <person name="Kang H."/>
            <person name="Kim H."/>
            <person name="Joh K."/>
        </authorList>
    </citation>
    <scope>NUCLEOTIDE SEQUENCE [LARGE SCALE GENOMIC DNA]</scope>
    <source>
        <strain evidence="12 13">HMF7056</strain>
    </source>
</reference>
<dbReference type="NCBIfam" id="NF002995">
    <property type="entry name" value="PRK03759.1"/>
    <property type="match status" value="1"/>
</dbReference>
<evidence type="ECO:0000313" key="13">
    <source>
        <dbReference type="Proteomes" id="UP000451233"/>
    </source>
</evidence>
<evidence type="ECO:0000256" key="10">
    <source>
        <dbReference type="NCBIfam" id="TIGR02150"/>
    </source>
</evidence>
<dbReference type="RefSeq" id="WP_160905103.1">
    <property type="nucleotide sequence ID" value="NZ_WVHS01000001.1"/>
</dbReference>
<dbReference type="GO" id="GO:0050992">
    <property type="term" value="P:dimethylallyl diphosphate biosynthetic process"/>
    <property type="evidence" value="ECO:0007669"/>
    <property type="project" value="UniProtKB-UniPathway"/>
</dbReference>
<evidence type="ECO:0000256" key="9">
    <source>
        <dbReference type="ARBA" id="ARBA00023235"/>
    </source>
</evidence>
<evidence type="ECO:0000256" key="5">
    <source>
        <dbReference type="ARBA" id="ARBA00022723"/>
    </source>
</evidence>
<dbReference type="GO" id="GO:0004452">
    <property type="term" value="F:isopentenyl-diphosphate delta-isomerase activity"/>
    <property type="evidence" value="ECO:0007669"/>
    <property type="project" value="UniProtKB-UniRule"/>
</dbReference>
<accession>A0A7K1XSX3</accession>
<organism evidence="12 13">
    <name type="scientific">Hufsiella ginkgonis</name>
    <dbReference type="NCBI Taxonomy" id="2695274"/>
    <lineage>
        <taxon>Bacteria</taxon>
        <taxon>Pseudomonadati</taxon>
        <taxon>Bacteroidota</taxon>
        <taxon>Sphingobacteriia</taxon>
        <taxon>Sphingobacteriales</taxon>
        <taxon>Sphingobacteriaceae</taxon>
        <taxon>Hufsiella</taxon>
    </lineage>
</organism>
<dbReference type="InterPro" id="IPR011876">
    <property type="entry name" value="IsopentenylPP_isomerase_typ1"/>
</dbReference>
<dbReference type="SUPFAM" id="SSF55811">
    <property type="entry name" value="Nudix"/>
    <property type="match status" value="1"/>
</dbReference>
<dbReference type="HAMAP" id="MF_00202">
    <property type="entry name" value="Idi"/>
    <property type="match status" value="1"/>
</dbReference>
<comment type="caution">
    <text evidence="12">The sequence shown here is derived from an EMBL/GenBank/DDBJ whole genome shotgun (WGS) entry which is preliminary data.</text>
</comment>
<dbReference type="GO" id="GO:0046872">
    <property type="term" value="F:metal ion binding"/>
    <property type="evidence" value="ECO:0007669"/>
    <property type="project" value="UniProtKB-KW"/>
</dbReference>
<evidence type="ECO:0000256" key="4">
    <source>
        <dbReference type="ARBA" id="ARBA00022490"/>
    </source>
</evidence>
<name>A0A7K1XSX3_9SPHI</name>
<protein>
    <recommendedName>
        <fullName evidence="3 10">Isopentenyl-diphosphate delta-isomerase</fullName>
        <ecNumber evidence="3 10">5.3.3.2</ecNumber>
    </recommendedName>
</protein>
<dbReference type="PIRSF" id="PIRSF018427">
    <property type="entry name" value="Isopntndiph_ism"/>
    <property type="match status" value="1"/>
</dbReference>
<evidence type="ECO:0000313" key="12">
    <source>
        <dbReference type="EMBL" id="MXV14101.1"/>
    </source>
</evidence>
<evidence type="ECO:0000256" key="6">
    <source>
        <dbReference type="ARBA" id="ARBA00022842"/>
    </source>
</evidence>
<dbReference type="EMBL" id="WVHS01000001">
    <property type="protein sequence ID" value="MXV14101.1"/>
    <property type="molecule type" value="Genomic_DNA"/>
</dbReference>
<dbReference type="PROSITE" id="PS51462">
    <property type="entry name" value="NUDIX"/>
    <property type="match status" value="1"/>
</dbReference>